<dbReference type="InterPro" id="IPR005158">
    <property type="entry name" value="BTAD"/>
</dbReference>
<dbReference type="Gene3D" id="1.25.40.10">
    <property type="entry name" value="Tetratricopeptide repeat domain"/>
    <property type="match status" value="3"/>
</dbReference>
<keyword evidence="2" id="KW-0805">Transcription regulation</keyword>
<dbReference type="Gene3D" id="1.10.10.10">
    <property type="entry name" value="Winged helix-like DNA-binding domain superfamily/Winged helix DNA-binding domain"/>
    <property type="match status" value="1"/>
</dbReference>
<evidence type="ECO:0000256" key="2">
    <source>
        <dbReference type="ARBA" id="ARBA00023015"/>
    </source>
</evidence>
<feature type="repeat" description="TPR" evidence="5">
    <location>
        <begin position="868"/>
        <end position="901"/>
    </location>
</feature>
<feature type="repeat" description="TPR" evidence="5">
    <location>
        <begin position="828"/>
        <end position="861"/>
    </location>
</feature>
<dbReference type="Gene3D" id="3.40.50.300">
    <property type="entry name" value="P-loop containing nucleotide triphosphate hydrolases"/>
    <property type="match status" value="1"/>
</dbReference>
<dbReference type="InterPro" id="IPR001867">
    <property type="entry name" value="OmpR/PhoB-type_DNA-bd"/>
</dbReference>
<keyword evidence="3 6" id="KW-0238">DNA-binding</keyword>
<evidence type="ECO:0000313" key="9">
    <source>
        <dbReference type="EMBL" id="MFC4531753.1"/>
    </source>
</evidence>
<feature type="domain" description="OmpR/PhoB-type" evidence="8">
    <location>
        <begin position="1"/>
        <end position="100"/>
    </location>
</feature>
<keyword evidence="10" id="KW-1185">Reference proteome</keyword>
<dbReference type="SMART" id="SM00028">
    <property type="entry name" value="TPR"/>
    <property type="match status" value="4"/>
</dbReference>
<dbReference type="SUPFAM" id="SSF48452">
    <property type="entry name" value="TPR-like"/>
    <property type="match status" value="2"/>
</dbReference>
<dbReference type="Pfam" id="PF13424">
    <property type="entry name" value="TPR_12"/>
    <property type="match status" value="1"/>
</dbReference>
<dbReference type="SUPFAM" id="SSF46894">
    <property type="entry name" value="C-terminal effector domain of the bipartite response regulators"/>
    <property type="match status" value="1"/>
</dbReference>
<dbReference type="PROSITE" id="PS50005">
    <property type="entry name" value="TPR"/>
    <property type="match status" value="2"/>
</dbReference>
<dbReference type="Pfam" id="PF00486">
    <property type="entry name" value="Trans_reg_C"/>
    <property type="match status" value="1"/>
</dbReference>
<dbReference type="Proteomes" id="UP001596004">
    <property type="component" value="Unassembled WGS sequence"/>
</dbReference>
<dbReference type="PROSITE" id="PS51755">
    <property type="entry name" value="OMPR_PHOB"/>
    <property type="match status" value="1"/>
</dbReference>
<dbReference type="InterPro" id="IPR016032">
    <property type="entry name" value="Sig_transdc_resp-reg_C-effctor"/>
</dbReference>
<dbReference type="InterPro" id="IPR051677">
    <property type="entry name" value="AfsR-DnrI-RedD_regulator"/>
</dbReference>
<reference evidence="10" key="1">
    <citation type="journal article" date="2019" name="Int. J. Syst. Evol. Microbiol.">
        <title>The Global Catalogue of Microorganisms (GCM) 10K type strain sequencing project: providing services to taxonomists for standard genome sequencing and annotation.</title>
        <authorList>
            <consortium name="The Broad Institute Genomics Platform"/>
            <consortium name="The Broad Institute Genome Sequencing Center for Infectious Disease"/>
            <person name="Wu L."/>
            <person name="Ma J."/>
        </authorList>
    </citation>
    <scope>NUCLEOTIDE SEQUENCE [LARGE SCALE GENOMIC DNA]</scope>
    <source>
        <strain evidence="10">CGMCC 4.7132</strain>
    </source>
</reference>
<gene>
    <name evidence="9" type="ORF">ACFO60_13330</name>
</gene>
<dbReference type="PRINTS" id="PR00364">
    <property type="entry name" value="DISEASERSIST"/>
</dbReference>
<dbReference type="Pfam" id="PF03704">
    <property type="entry name" value="BTAD"/>
    <property type="match status" value="1"/>
</dbReference>
<evidence type="ECO:0000256" key="6">
    <source>
        <dbReference type="PROSITE-ProRule" id="PRU01091"/>
    </source>
</evidence>
<sequence>MRFRYQLLGPVTVAGGDGPARLGGPKQRAVLAALLLGANRVVSEEQLFDRVWGEAAPASVRGQLHVHISDLRKIIGRDAIDRRRPGYLLEVRPGELDLDAFNGAVAQAHAELAAGTADSAAHRLRAALAMWQGPALGGVTEPLLALEGPALQERRLSALEDYFHAQLEAGWHIHAVGELRRAAEENPFRERLQSLLMLALHRCGRTPEALELYAGARDRLASELGIEPGSLLRETHLRLLRHRHREDDAGPPGSVGAAITPRQLPADVTSFVGRADQLARLDALLPPAGAPSFAAQSSTAPSSAVPSSTVPSSAVPPAGAPSFAAVATIGGGAGVGKTSLAVHWGHRVRDRFPDGQLYVNLRGFDPDGSMMSPAEAVCGFLEAFGVSGQRIPAGEAAQFSLYRSLLAGKRVLILLDNARDADQVRPLLPGDPACLTVVTSRDQMAGLVAVEGARPISLDLLSAAESRELMARRLGAGRVAAEARAVDQIGALCARLPLALAIVAARAATNPGFPLTALAEELREAHGDLDAFDGGDPASNVRAAFSWSYHTLSPDAARLFRLLGLHPGRYVTASVTASLAGLPARRTRLLLAELTRAQLVTEYSPGRYTLHDLLRTYAAELAHTNDSEADRRAATHRMLDHYLHTAQSAGRRFSSQPPITLNPTLDGVVPETLTEQQAVDWFAAEYPVILAAIDQAVDAGFHTHAWRLVCALTTTFFHQRGGWLNEAMTTYYRVLDAAERRGDQTGQAHSHRGLALLHAGLGHIDQADTHLRRALDLFERLGDLAYEADANQGLTWVSDLKGRYDQVLFHAERALALFTAAGHRPGEVVALNNVGWAHARLGDHERALTYCQKALELCEEFPDQIGEATIWDSLGYAHHHLGHHEEAIARYQQALELYRRTGSLYFETRTLSRLGDTYQAIGDQDAAHRAWRLGLHILDELRHPDAALIRAKLAGPTL</sequence>
<protein>
    <submittedName>
        <fullName evidence="9">BTAD domain-containing putative transcriptional regulator</fullName>
    </submittedName>
</protein>
<dbReference type="CDD" id="cd15831">
    <property type="entry name" value="BTAD"/>
    <property type="match status" value="1"/>
</dbReference>
<evidence type="ECO:0000256" key="4">
    <source>
        <dbReference type="ARBA" id="ARBA00023163"/>
    </source>
</evidence>
<dbReference type="InterPro" id="IPR036388">
    <property type="entry name" value="WH-like_DNA-bd_sf"/>
</dbReference>
<evidence type="ECO:0000256" key="1">
    <source>
        <dbReference type="ARBA" id="ARBA00005820"/>
    </source>
</evidence>
<comment type="caution">
    <text evidence="9">The sequence shown here is derived from an EMBL/GenBank/DDBJ whole genome shotgun (WGS) entry which is preliminary data.</text>
</comment>
<dbReference type="PANTHER" id="PTHR35807:SF1">
    <property type="entry name" value="TRANSCRIPTIONAL REGULATOR REDD"/>
    <property type="match status" value="1"/>
</dbReference>
<keyword evidence="4" id="KW-0804">Transcription</keyword>
<dbReference type="InterPro" id="IPR027417">
    <property type="entry name" value="P-loop_NTPase"/>
</dbReference>
<dbReference type="InterPro" id="IPR011990">
    <property type="entry name" value="TPR-like_helical_dom_sf"/>
</dbReference>
<dbReference type="EMBL" id="JBHSFP010000007">
    <property type="protein sequence ID" value="MFC4531753.1"/>
    <property type="molecule type" value="Genomic_DNA"/>
</dbReference>
<dbReference type="SMART" id="SM00862">
    <property type="entry name" value="Trans_reg_C"/>
    <property type="match status" value="1"/>
</dbReference>
<organism evidence="9 10">
    <name type="scientific">Sphaerisporangium dianthi</name>
    <dbReference type="NCBI Taxonomy" id="1436120"/>
    <lineage>
        <taxon>Bacteria</taxon>
        <taxon>Bacillati</taxon>
        <taxon>Actinomycetota</taxon>
        <taxon>Actinomycetes</taxon>
        <taxon>Streptosporangiales</taxon>
        <taxon>Streptosporangiaceae</taxon>
        <taxon>Sphaerisporangium</taxon>
    </lineage>
</organism>
<dbReference type="RefSeq" id="WP_380840419.1">
    <property type="nucleotide sequence ID" value="NZ_JBHSFP010000007.1"/>
</dbReference>
<comment type="similarity">
    <text evidence="1">Belongs to the AfsR/DnrI/RedD regulatory family.</text>
</comment>
<evidence type="ECO:0000256" key="5">
    <source>
        <dbReference type="PROSITE-ProRule" id="PRU00339"/>
    </source>
</evidence>
<feature type="region of interest" description="Disordered" evidence="7">
    <location>
        <begin position="290"/>
        <end position="316"/>
    </location>
</feature>
<name>A0ABV9CFC1_9ACTN</name>
<proteinExistence type="inferred from homology"/>
<evidence type="ECO:0000313" key="10">
    <source>
        <dbReference type="Proteomes" id="UP001596004"/>
    </source>
</evidence>
<evidence type="ECO:0000256" key="7">
    <source>
        <dbReference type="SAM" id="MobiDB-lite"/>
    </source>
</evidence>
<feature type="DNA-binding region" description="OmpR/PhoB-type" evidence="6">
    <location>
        <begin position="1"/>
        <end position="100"/>
    </location>
</feature>
<evidence type="ECO:0000256" key="3">
    <source>
        <dbReference type="ARBA" id="ARBA00023125"/>
    </source>
</evidence>
<dbReference type="PANTHER" id="PTHR35807">
    <property type="entry name" value="TRANSCRIPTIONAL REGULATOR REDD-RELATED"/>
    <property type="match status" value="1"/>
</dbReference>
<evidence type="ECO:0000259" key="8">
    <source>
        <dbReference type="PROSITE" id="PS51755"/>
    </source>
</evidence>
<dbReference type="SMART" id="SM01043">
    <property type="entry name" value="BTAD"/>
    <property type="match status" value="1"/>
</dbReference>
<keyword evidence="5" id="KW-0802">TPR repeat</keyword>
<accession>A0ABV9CFC1</accession>
<dbReference type="SUPFAM" id="SSF52540">
    <property type="entry name" value="P-loop containing nucleoside triphosphate hydrolases"/>
    <property type="match status" value="1"/>
</dbReference>
<dbReference type="InterPro" id="IPR019734">
    <property type="entry name" value="TPR_rpt"/>
</dbReference>